<dbReference type="PANTHER" id="PTHR12419">
    <property type="entry name" value="OTU DOMAIN CONTAINING PROTEIN"/>
    <property type="match status" value="1"/>
</dbReference>
<feature type="compositionally biased region" description="Basic residues" evidence="1">
    <location>
        <begin position="1"/>
        <end position="10"/>
    </location>
</feature>
<dbReference type="OrthoDB" id="415023at2759"/>
<feature type="compositionally biased region" description="Basic and acidic residues" evidence="1">
    <location>
        <begin position="59"/>
        <end position="74"/>
    </location>
</feature>
<dbReference type="InterPro" id="IPR003323">
    <property type="entry name" value="OTU_dom"/>
</dbReference>
<dbReference type="EMBL" id="SGPL01000424">
    <property type="protein sequence ID" value="THH12749.1"/>
    <property type="molecule type" value="Genomic_DNA"/>
</dbReference>
<dbReference type="GO" id="GO:0004843">
    <property type="term" value="F:cysteine-type deubiquitinase activity"/>
    <property type="evidence" value="ECO:0007669"/>
    <property type="project" value="TreeGrafter"/>
</dbReference>
<feature type="compositionally biased region" description="Polar residues" evidence="1">
    <location>
        <begin position="14"/>
        <end position="25"/>
    </location>
</feature>
<dbReference type="PROSITE" id="PS50802">
    <property type="entry name" value="OTU"/>
    <property type="match status" value="1"/>
</dbReference>
<keyword evidence="4" id="KW-1185">Reference proteome</keyword>
<feature type="domain" description="OTU" evidence="2">
    <location>
        <begin position="120"/>
        <end position="257"/>
    </location>
</feature>
<evidence type="ECO:0000259" key="2">
    <source>
        <dbReference type="PROSITE" id="PS50802"/>
    </source>
</evidence>
<accession>A0A4S4LL11</accession>
<sequence length="341" mass="38105">MGSKRNKVKKFFSPSPSDTLPQADNTELMDDLLAHLDSKDQAVQQESATVLNEMQINEVVKDRSNGKSKSRDRFKERQARKAEALAQQQAPIDKDADARLERETKEEEKAIARICDQLSVEMYEIEPDGHCLFAAVADQLSLLGVIPPTEATYAATRQAAANYIYTHPDDFLPFLPSMTGEDGEGSDQTGMMNPREFETYCATIRDTGAWGGEPEVLALSRAYRIPIHVVQAGSPPVVVHDPAGSSRTDHLKEQKAVRVSYHRRMYGLGEVGSIFRSAQIKHLRVLMIASTALQFTQTEEYYASNYGPNKSLSPITPSHTREVFMYPYICILCHSVSMEEN</sequence>
<dbReference type="GO" id="GO:0016579">
    <property type="term" value="P:protein deubiquitination"/>
    <property type="evidence" value="ECO:0007669"/>
    <property type="project" value="TreeGrafter"/>
</dbReference>
<feature type="region of interest" description="Disordered" evidence="1">
    <location>
        <begin position="1"/>
        <end position="26"/>
    </location>
</feature>
<proteinExistence type="predicted"/>
<name>A0A4S4LL11_9AGAM</name>
<evidence type="ECO:0000313" key="3">
    <source>
        <dbReference type="EMBL" id="THH12749.1"/>
    </source>
</evidence>
<dbReference type="SUPFAM" id="SSF54001">
    <property type="entry name" value="Cysteine proteinases"/>
    <property type="match status" value="1"/>
</dbReference>
<dbReference type="InterPro" id="IPR038765">
    <property type="entry name" value="Papain-like_cys_pep_sf"/>
</dbReference>
<dbReference type="CDD" id="cd22748">
    <property type="entry name" value="OTU_OTUD6-like"/>
    <property type="match status" value="1"/>
</dbReference>
<dbReference type="PANTHER" id="PTHR12419:SF10">
    <property type="entry name" value="DEUBIQUITINASE OTUD6B"/>
    <property type="match status" value="1"/>
</dbReference>
<dbReference type="Pfam" id="PF02338">
    <property type="entry name" value="OTU"/>
    <property type="match status" value="1"/>
</dbReference>
<gene>
    <name evidence="3" type="ORF">EW146_g7402</name>
</gene>
<evidence type="ECO:0000256" key="1">
    <source>
        <dbReference type="SAM" id="MobiDB-lite"/>
    </source>
</evidence>
<dbReference type="InterPro" id="IPR050704">
    <property type="entry name" value="Peptidase_C85-like"/>
</dbReference>
<protein>
    <recommendedName>
        <fullName evidence="2">OTU domain-containing protein</fullName>
    </recommendedName>
</protein>
<evidence type="ECO:0000313" key="4">
    <source>
        <dbReference type="Proteomes" id="UP000310158"/>
    </source>
</evidence>
<reference evidence="3 4" key="1">
    <citation type="submission" date="2019-02" db="EMBL/GenBank/DDBJ databases">
        <title>Genome sequencing of the rare red list fungi Bondarzewia mesenterica.</title>
        <authorList>
            <person name="Buettner E."/>
            <person name="Kellner H."/>
        </authorList>
    </citation>
    <scope>NUCLEOTIDE SEQUENCE [LARGE SCALE GENOMIC DNA]</scope>
    <source>
        <strain evidence="3 4">DSM 108281</strain>
    </source>
</reference>
<feature type="region of interest" description="Disordered" evidence="1">
    <location>
        <begin position="54"/>
        <end position="74"/>
    </location>
</feature>
<dbReference type="AlphaFoldDB" id="A0A4S4LL11"/>
<organism evidence="3 4">
    <name type="scientific">Bondarzewia mesenterica</name>
    <dbReference type="NCBI Taxonomy" id="1095465"/>
    <lineage>
        <taxon>Eukaryota</taxon>
        <taxon>Fungi</taxon>
        <taxon>Dikarya</taxon>
        <taxon>Basidiomycota</taxon>
        <taxon>Agaricomycotina</taxon>
        <taxon>Agaricomycetes</taxon>
        <taxon>Russulales</taxon>
        <taxon>Bondarzewiaceae</taxon>
        <taxon>Bondarzewia</taxon>
    </lineage>
</organism>
<dbReference type="Gene3D" id="3.90.70.80">
    <property type="match status" value="1"/>
</dbReference>
<dbReference type="Proteomes" id="UP000310158">
    <property type="component" value="Unassembled WGS sequence"/>
</dbReference>
<comment type="caution">
    <text evidence="3">The sequence shown here is derived from an EMBL/GenBank/DDBJ whole genome shotgun (WGS) entry which is preliminary data.</text>
</comment>